<gene>
    <name evidence="3" type="primary">LOC113501569</name>
</gene>
<reference evidence="3" key="1">
    <citation type="submission" date="2025-08" db="UniProtKB">
        <authorList>
            <consortium name="RefSeq"/>
        </authorList>
    </citation>
    <scope>IDENTIFICATION</scope>
</reference>
<evidence type="ECO:0000313" key="2">
    <source>
        <dbReference type="Proteomes" id="UP000322000"/>
    </source>
</evidence>
<dbReference type="PANTHER" id="PTHR34344">
    <property type="entry name" value="UPF0184 PROTEIN C9ORF16"/>
    <property type="match status" value="1"/>
</dbReference>
<name>A0A7E5WDR7_TRINI</name>
<dbReference type="GeneID" id="113501569"/>
<feature type="compositionally biased region" description="Basic and acidic residues" evidence="1">
    <location>
        <begin position="78"/>
        <end position="88"/>
    </location>
</feature>
<dbReference type="InterPro" id="IPR005374">
    <property type="entry name" value="BBLN_eukaryota"/>
</dbReference>
<evidence type="ECO:0000256" key="1">
    <source>
        <dbReference type="SAM" id="MobiDB-lite"/>
    </source>
</evidence>
<dbReference type="KEGG" id="tnl:113501569"/>
<feature type="compositionally biased region" description="Acidic residues" evidence="1">
    <location>
        <begin position="16"/>
        <end position="29"/>
    </location>
</feature>
<feature type="region of interest" description="Disordered" evidence="1">
    <location>
        <begin position="1"/>
        <end position="29"/>
    </location>
</feature>
<dbReference type="RefSeq" id="XP_026738572.1">
    <property type="nucleotide sequence ID" value="XM_026882771.1"/>
</dbReference>
<dbReference type="AlphaFoldDB" id="A0A7E5WDR7"/>
<sequence length="104" mass="12212">MAGQDEDNSNQNDITENYEIEPTEQSDDEIDIEDVEELNLLDSKLEELNSALDYLEQKNDDIQQSLKELLQSNIEMRKEMQKQKEQNKQVESTEDEKMETAEKN</sequence>
<evidence type="ECO:0000313" key="3">
    <source>
        <dbReference type="RefSeq" id="XP_026738572.1"/>
    </source>
</evidence>
<organism evidence="2 3">
    <name type="scientific">Trichoplusia ni</name>
    <name type="common">Cabbage looper</name>
    <dbReference type="NCBI Taxonomy" id="7111"/>
    <lineage>
        <taxon>Eukaryota</taxon>
        <taxon>Metazoa</taxon>
        <taxon>Ecdysozoa</taxon>
        <taxon>Arthropoda</taxon>
        <taxon>Hexapoda</taxon>
        <taxon>Insecta</taxon>
        <taxon>Pterygota</taxon>
        <taxon>Neoptera</taxon>
        <taxon>Endopterygota</taxon>
        <taxon>Lepidoptera</taxon>
        <taxon>Glossata</taxon>
        <taxon>Ditrysia</taxon>
        <taxon>Noctuoidea</taxon>
        <taxon>Noctuidae</taxon>
        <taxon>Plusiinae</taxon>
        <taxon>Trichoplusia</taxon>
    </lineage>
</organism>
<feature type="region of interest" description="Disordered" evidence="1">
    <location>
        <begin position="78"/>
        <end position="104"/>
    </location>
</feature>
<dbReference type="PANTHER" id="PTHR34344:SF1">
    <property type="entry name" value="BUBLIN COILED-COIL PROTEIN"/>
    <property type="match status" value="1"/>
</dbReference>
<dbReference type="Pfam" id="PF03670">
    <property type="entry name" value="UPF0184"/>
    <property type="match status" value="1"/>
</dbReference>
<proteinExistence type="predicted"/>
<keyword evidence="2" id="KW-1185">Reference proteome</keyword>
<dbReference type="Proteomes" id="UP000322000">
    <property type="component" value="Chromosome 15"/>
</dbReference>
<dbReference type="OrthoDB" id="10050612at2759"/>
<dbReference type="InParanoid" id="A0A7E5WDR7"/>
<accession>A0A7E5WDR7</accession>
<protein>
    <submittedName>
        <fullName evidence="3">UPF0184 protein AAEL002161</fullName>
    </submittedName>
</protein>